<proteinExistence type="predicted"/>
<evidence type="ECO:0000256" key="2">
    <source>
        <dbReference type="ARBA" id="ARBA00022741"/>
    </source>
</evidence>
<dbReference type="Gene3D" id="3.40.50.300">
    <property type="entry name" value="P-loop containing nucleotide triphosphate hydrolases"/>
    <property type="match status" value="1"/>
</dbReference>
<dbReference type="Gene3D" id="3.40.50.10810">
    <property type="entry name" value="Tandem AAA-ATPase domain"/>
    <property type="match status" value="1"/>
</dbReference>
<keyword evidence="2" id="KW-0547">Nucleotide-binding</keyword>
<dbReference type="InterPro" id="IPR014001">
    <property type="entry name" value="Helicase_ATP-bd"/>
</dbReference>
<feature type="region of interest" description="Disordered" evidence="7">
    <location>
        <begin position="282"/>
        <end position="307"/>
    </location>
</feature>
<dbReference type="GO" id="GO:0005634">
    <property type="term" value="C:nucleus"/>
    <property type="evidence" value="ECO:0007669"/>
    <property type="project" value="UniProtKB-SubCell"/>
</dbReference>
<evidence type="ECO:0000256" key="7">
    <source>
        <dbReference type="SAM" id="MobiDB-lite"/>
    </source>
</evidence>
<evidence type="ECO:0008006" key="13">
    <source>
        <dbReference type="Google" id="ProtNLM"/>
    </source>
</evidence>
<dbReference type="SMART" id="SM00490">
    <property type="entry name" value="HELICc"/>
    <property type="match status" value="1"/>
</dbReference>
<feature type="compositionally biased region" description="Basic and acidic residues" evidence="7">
    <location>
        <begin position="289"/>
        <end position="302"/>
    </location>
</feature>
<dbReference type="PANTHER" id="PTHR45821">
    <property type="entry name" value="SNF2 DOMAIN-CONTAINING PROTEIN CLASSY 2-RELATED"/>
    <property type="match status" value="1"/>
</dbReference>
<dbReference type="OMA" id="EEEDHMT"/>
<evidence type="ECO:0000259" key="9">
    <source>
        <dbReference type="PROSITE" id="PS51194"/>
    </source>
</evidence>
<dbReference type="EMBL" id="ABEU02000001">
    <property type="protein sequence ID" value="PNR63257.1"/>
    <property type="molecule type" value="Genomic_DNA"/>
</dbReference>
<evidence type="ECO:0000313" key="12">
    <source>
        <dbReference type="Proteomes" id="UP000006727"/>
    </source>
</evidence>
<feature type="domain" description="Helicase C-terminal" evidence="9">
    <location>
        <begin position="764"/>
        <end position="923"/>
    </location>
</feature>
<sequence>MATMVGGAGGGEGSVRERTKGSDVLIHRVVTDIPGGPKRSKLASDTSCYDTPSAPVNCAVNVSDVIVKDAQAALAILVNAPIGLIPEDRYPSPRVLKRSGDTLEDAVVLDDDDEEVQVTGFIPRPLFVEKQTFSDKENGKFIKEGTLDEEDIFGHQRMLKEVDIPAVNLKEVQTEGVSYMNINGDFLISSAKENLKKSTKKLKKGPKVIERLKGPKVVEGLKGPKVTEGLKGTEGEAKLPSCKGGKGGGGNETNMEEDTFKERVFISPKSKKSRAQVLAEAVESGPDYEVEHDSDSDNDRKATLGTEESSDDIWADIAVMKTQMRKDKDNVEEVRESCVHVYAIKSDVGRACTLCGLIKEDIKDMTFMWRRPCSVRKIRLRGARLDRWDGCAGEVLEEEKKLVGMAQLEVHPFLENSMHPHQLEGFKFLSRNLVEEDSGGCMLAFAPGTGKSFLTISFIQSFMIQVPNARPMIVAPKSMLRPWMQEFKKWEVEEMLVHNLYEADDQIEMLKRWQGTPSVLLVGYSQFVNPSSEVGRLLTEGPGLMVMDEGHLARTEDTKILKALSRVFTRRRVLLSGTPFNNNFEEFYTTLELVRPNFMMSANAQMCPTLNTFQLIVDNKIGPNHPVANGHLLKRPSNSGRKAFKDVIGENFESGKHGSIARALQQLRVLIKPFVAWHKGQILDSLPGITDLTVMLQLTAEQLELVEKNKKSEVRDSLQKRAAAIYVHPILEPVANGCKRTQKDPRLKGDVDVKAGVKLKWVLDLVQLCDAAKEKVLIFSEYLYSLALIENMTMQRMNWSRGSQILRLDGSLPPQEREMVQHKFNTDPEAKMLCASIKACGEGISLVGASRVVLLEVHWNPSVPRQAISRAFRIGQQRKVVVYRLIAADTYEATNMHAVATRKEWLSRLLFDPTIPCDDPNSILWDVTKDCSDLFLANLAGPLRENVSRIYQREF</sequence>
<dbReference type="Proteomes" id="UP000006727">
    <property type="component" value="Chromosome 1"/>
</dbReference>
<dbReference type="InterPro" id="IPR001650">
    <property type="entry name" value="Helicase_C-like"/>
</dbReference>
<comment type="subcellular location">
    <subcellularLocation>
        <location evidence="1">Nucleus</location>
    </subcellularLocation>
</comment>
<dbReference type="FunCoup" id="A0A2K1LB62">
    <property type="interactions" value="1173"/>
</dbReference>
<dbReference type="OrthoDB" id="9900844at2759"/>
<dbReference type="InterPro" id="IPR027417">
    <property type="entry name" value="P-loop_NTPase"/>
</dbReference>
<evidence type="ECO:0000256" key="4">
    <source>
        <dbReference type="ARBA" id="ARBA00022806"/>
    </source>
</evidence>
<keyword evidence="12" id="KW-1185">Reference proteome</keyword>
<dbReference type="PROSITE" id="PS51192">
    <property type="entry name" value="HELICASE_ATP_BIND_1"/>
    <property type="match status" value="1"/>
</dbReference>
<dbReference type="Gramene" id="Pp3c1_36240V3.1">
    <property type="protein sequence ID" value="Pp3c1_36240V3.1"/>
    <property type="gene ID" value="Pp3c1_36240"/>
</dbReference>
<dbReference type="EnsemblPlants" id="Pp3c1_36240V3.2">
    <property type="protein sequence ID" value="Pp3c1_36240V3.2"/>
    <property type="gene ID" value="Pp3c1_36240"/>
</dbReference>
<dbReference type="SUPFAM" id="SSF52540">
    <property type="entry name" value="P-loop containing nucleoside triphosphate hydrolases"/>
    <property type="match status" value="2"/>
</dbReference>
<dbReference type="InterPro" id="IPR038718">
    <property type="entry name" value="SNF2-like_sf"/>
</dbReference>
<accession>A0A2K1LB62</accession>
<feature type="region of interest" description="Disordered" evidence="7">
    <location>
        <begin position="220"/>
        <end position="255"/>
    </location>
</feature>
<dbReference type="PaxDb" id="3218-PP1S28_129V6.1"/>
<dbReference type="EnsemblPlants" id="Pp3c1_36240V3.1">
    <property type="protein sequence ID" value="Pp3c1_36240V3.1"/>
    <property type="gene ID" value="Pp3c1_36240"/>
</dbReference>
<keyword evidence="5" id="KW-0067">ATP-binding</keyword>
<dbReference type="GO" id="GO:0016787">
    <property type="term" value="F:hydrolase activity"/>
    <property type="evidence" value="ECO:0007669"/>
    <property type="project" value="UniProtKB-KW"/>
</dbReference>
<dbReference type="GO" id="GO:0004386">
    <property type="term" value="F:helicase activity"/>
    <property type="evidence" value="ECO:0007669"/>
    <property type="project" value="UniProtKB-KW"/>
</dbReference>
<dbReference type="RefSeq" id="XP_024391262.1">
    <property type="nucleotide sequence ID" value="XM_024535494.2"/>
</dbReference>
<dbReference type="SMART" id="SM00487">
    <property type="entry name" value="DEXDc"/>
    <property type="match status" value="1"/>
</dbReference>
<keyword evidence="6" id="KW-0539">Nucleus</keyword>
<dbReference type="Pfam" id="PF00176">
    <property type="entry name" value="SNF2-rel_dom"/>
    <property type="match status" value="1"/>
</dbReference>
<dbReference type="PROSITE" id="PS51194">
    <property type="entry name" value="HELICASE_CTER"/>
    <property type="match status" value="1"/>
</dbReference>
<dbReference type="InterPro" id="IPR000330">
    <property type="entry name" value="SNF2_N"/>
</dbReference>
<evidence type="ECO:0000259" key="8">
    <source>
        <dbReference type="PROSITE" id="PS51192"/>
    </source>
</evidence>
<evidence type="ECO:0000256" key="5">
    <source>
        <dbReference type="ARBA" id="ARBA00022840"/>
    </source>
</evidence>
<protein>
    <recommendedName>
        <fullName evidence="13">SNF2 family DNA-dependent ATPase</fullName>
    </recommendedName>
</protein>
<reference evidence="10 12" key="2">
    <citation type="journal article" date="2018" name="Plant J.">
        <title>The Physcomitrella patens chromosome-scale assembly reveals moss genome structure and evolution.</title>
        <authorList>
            <person name="Lang D."/>
            <person name="Ullrich K.K."/>
            <person name="Murat F."/>
            <person name="Fuchs J."/>
            <person name="Jenkins J."/>
            <person name="Haas F.B."/>
            <person name="Piednoel M."/>
            <person name="Gundlach H."/>
            <person name="Van Bel M."/>
            <person name="Meyberg R."/>
            <person name="Vives C."/>
            <person name="Morata J."/>
            <person name="Symeonidi A."/>
            <person name="Hiss M."/>
            <person name="Muchero W."/>
            <person name="Kamisugi Y."/>
            <person name="Saleh O."/>
            <person name="Blanc G."/>
            <person name="Decker E.L."/>
            <person name="van Gessel N."/>
            <person name="Grimwood J."/>
            <person name="Hayes R.D."/>
            <person name="Graham S.W."/>
            <person name="Gunter L.E."/>
            <person name="McDaniel S.F."/>
            <person name="Hoernstein S.N.W."/>
            <person name="Larsson A."/>
            <person name="Li F.W."/>
            <person name="Perroud P.F."/>
            <person name="Phillips J."/>
            <person name="Ranjan P."/>
            <person name="Rokshar D.S."/>
            <person name="Rothfels C.J."/>
            <person name="Schneider L."/>
            <person name="Shu S."/>
            <person name="Stevenson D.W."/>
            <person name="Thummler F."/>
            <person name="Tillich M."/>
            <person name="Villarreal Aguilar J.C."/>
            <person name="Widiez T."/>
            <person name="Wong G.K."/>
            <person name="Wymore A."/>
            <person name="Zhang Y."/>
            <person name="Zimmer A.D."/>
            <person name="Quatrano R.S."/>
            <person name="Mayer K.F.X."/>
            <person name="Goodstein D."/>
            <person name="Casacuberta J.M."/>
            <person name="Vandepoele K."/>
            <person name="Reski R."/>
            <person name="Cuming A.C."/>
            <person name="Tuskan G.A."/>
            <person name="Maumus F."/>
            <person name="Salse J."/>
            <person name="Schmutz J."/>
            <person name="Rensing S.A."/>
        </authorList>
    </citation>
    <scope>NUCLEOTIDE SEQUENCE [LARGE SCALE GENOMIC DNA]</scope>
    <source>
        <strain evidence="11 12">cv. Gransden 2004</strain>
    </source>
</reference>
<dbReference type="InterPro" id="IPR044567">
    <property type="entry name" value="CLSY/DRD1"/>
</dbReference>
<evidence type="ECO:0000256" key="1">
    <source>
        <dbReference type="ARBA" id="ARBA00004123"/>
    </source>
</evidence>
<dbReference type="CDD" id="cd18793">
    <property type="entry name" value="SF2_C_SNF"/>
    <property type="match status" value="1"/>
</dbReference>
<organism evidence="10">
    <name type="scientific">Physcomitrium patens</name>
    <name type="common">Spreading-leaved earth moss</name>
    <name type="synonym">Physcomitrella patens</name>
    <dbReference type="NCBI Taxonomy" id="3218"/>
    <lineage>
        <taxon>Eukaryota</taxon>
        <taxon>Viridiplantae</taxon>
        <taxon>Streptophyta</taxon>
        <taxon>Embryophyta</taxon>
        <taxon>Bryophyta</taxon>
        <taxon>Bryophytina</taxon>
        <taxon>Bryopsida</taxon>
        <taxon>Funariidae</taxon>
        <taxon>Funariales</taxon>
        <taxon>Funariaceae</taxon>
        <taxon>Physcomitrium</taxon>
    </lineage>
</organism>
<evidence type="ECO:0000313" key="10">
    <source>
        <dbReference type="EMBL" id="PNR63257.1"/>
    </source>
</evidence>
<dbReference type="STRING" id="3218.A0A2K1LB62"/>
<dbReference type="GO" id="GO:0080188">
    <property type="term" value="P:gene silencing by siRNA-directed DNA methylation"/>
    <property type="evidence" value="ECO:0007669"/>
    <property type="project" value="InterPro"/>
</dbReference>
<evidence type="ECO:0000256" key="6">
    <source>
        <dbReference type="ARBA" id="ARBA00023242"/>
    </source>
</evidence>
<evidence type="ECO:0000256" key="3">
    <source>
        <dbReference type="ARBA" id="ARBA00022801"/>
    </source>
</evidence>
<keyword evidence="3" id="KW-0378">Hydrolase</keyword>
<feature type="domain" description="Helicase ATP-binding" evidence="8">
    <location>
        <begin position="432"/>
        <end position="597"/>
    </location>
</feature>
<dbReference type="GO" id="GO:0005524">
    <property type="term" value="F:ATP binding"/>
    <property type="evidence" value="ECO:0007669"/>
    <property type="project" value="UniProtKB-KW"/>
</dbReference>
<keyword evidence="4" id="KW-0347">Helicase</keyword>
<dbReference type="Gramene" id="Pp3c1_36240V3.2">
    <property type="protein sequence ID" value="Pp3c1_36240V3.2"/>
    <property type="gene ID" value="Pp3c1_36240"/>
</dbReference>
<reference evidence="11" key="3">
    <citation type="submission" date="2020-12" db="UniProtKB">
        <authorList>
            <consortium name="EnsemblPlants"/>
        </authorList>
    </citation>
    <scope>IDENTIFICATION</scope>
</reference>
<name>A0A2K1LB62_PHYPA</name>
<dbReference type="AlphaFoldDB" id="A0A2K1LB62"/>
<reference evidence="10 12" key="1">
    <citation type="journal article" date="2008" name="Science">
        <title>The Physcomitrella genome reveals evolutionary insights into the conquest of land by plants.</title>
        <authorList>
            <person name="Rensing S."/>
            <person name="Lang D."/>
            <person name="Zimmer A."/>
            <person name="Terry A."/>
            <person name="Salamov A."/>
            <person name="Shapiro H."/>
            <person name="Nishiyama T."/>
            <person name="Perroud P.-F."/>
            <person name="Lindquist E."/>
            <person name="Kamisugi Y."/>
            <person name="Tanahashi T."/>
            <person name="Sakakibara K."/>
            <person name="Fujita T."/>
            <person name="Oishi K."/>
            <person name="Shin-I T."/>
            <person name="Kuroki Y."/>
            <person name="Toyoda A."/>
            <person name="Suzuki Y."/>
            <person name="Hashimoto A."/>
            <person name="Yamaguchi K."/>
            <person name="Sugano A."/>
            <person name="Kohara Y."/>
            <person name="Fujiyama A."/>
            <person name="Anterola A."/>
            <person name="Aoki S."/>
            <person name="Ashton N."/>
            <person name="Barbazuk W.B."/>
            <person name="Barker E."/>
            <person name="Bennetzen J."/>
            <person name="Bezanilla M."/>
            <person name="Blankenship R."/>
            <person name="Cho S.H."/>
            <person name="Dutcher S."/>
            <person name="Estelle M."/>
            <person name="Fawcett J.A."/>
            <person name="Gundlach H."/>
            <person name="Hanada K."/>
            <person name="Heyl A."/>
            <person name="Hicks K.A."/>
            <person name="Hugh J."/>
            <person name="Lohr M."/>
            <person name="Mayer K."/>
            <person name="Melkozernov A."/>
            <person name="Murata T."/>
            <person name="Nelson D."/>
            <person name="Pils B."/>
            <person name="Prigge M."/>
            <person name="Reiss B."/>
            <person name="Renner T."/>
            <person name="Rombauts S."/>
            <person name="Rushton P."/>
            <person name="Sanderfoot A."/>
            <person name="Schween G."/>
            <person name="Shiu S.-H."/>
            <person name="Stueber K."/>
            <person name="Theodoulou F.L."/>
            <person name="Tu H."/>
            <person name="Van de Peer Y."/>
            <person name="Verrier P.J."/>
            <person name="Waters E."/>
            <person name="Wood A."/>
            <person name="Yang L."/>
            <person name="Cove D."/>
            <person name="Cuming A."/>
            <person name="Hasebe M."/>
            <person name="Lucas S."/>
            <person name="Mishler D.B."/>
            <person name="Reski R."/>
            <person name="Grigoriev I."/>
            <person name="Quatrano R.S."/>
            <person name="Boore J.L."/>
        </authorList>
    </citation>
    <scope>NUCLEOTIDE SEQUENCE [LARGE SCALE GENOMIC DNA]</scope>
    <source>
        <strain evidence="11 12">cv. Gransden 2004</strain>
    </source>
</reference>
<dbReference type="Pfam" id="PF00271">
    <property type="entry name" value="Helicase_C"/>
    <property type="match status" value="1"/>
</dbReference>
<dbReference type="PANTHER" id="PTHR45821:SF1">
    <property type="entry name" value="ATP-DEPENDENT HELICASE FAMILY PROTEIN-RELATED"/>
    <property type="match status" value="1"/>
</dbReference>
<dbReference type="GeneID" id="112289842"/>
<dbReference type="InterPro" id="IPR049730">
    <property type="entry name" value="SNF2/RAD54-like_C"/>
</dbReference>
<dbReference type="KEGG" id="ppp:112289842"/>
<evidence type="ECO:0000313" key="11">
    <source>
        <dbReference type="EnsemblPlants" id="Pp3c1_36240V3.1"/>
    </source>
</evidence>
<gene>
    <name evidence="11" type="primary">LOC112289842</name>
    <name evidence="10" type="ORF">PHYPA_001682</name>
</gene>